<feature type="region of interest" description="Disordered" evidence="1">
    <location>
        <begin position="1"/>
        <end position="22"/>
    </location>
</feature>
<evidence type="ECO:0000313" key="2">
    <source>
        <dbReference type="EMBL" id="GHO42236.1"/>
    </source>
</evidence>
<sequence>MKLGEAPRMEAAQPFSLAHTSTRANMRQALKDDGRTRSGILDDMFGEHMVMVFALPKQFARELTRVAFR</sequence>
<evidence type="ECO:0000256" key="1">
    <source>
        <dbReference type="SAM" id="MobiDB-lite"/>
    </source>
</evidence>
<keyword evidence="3" id="KW-1185">Reference proteome</keyword>
<proteinExistence type="predicted"/>
<organism evidence="2 3">
    <name type="scientific">Ktedonospora formicarum</name>
    <dbReference type="NCBI Taxonomy" id="2778364"/>
    <lineage>
        <taxon>Bacteria</taxon>
        <taxon>Bacillati</taxon>
        <taxon>Chloroflexota</taxon>
        <taxon>Ktedonobacteria</taxon>
        <taxon>Ktedonobacterales</taxon>
        <taxon>Ktedonobacteraceae</taxon>
        <taxon>Ktedonospora</taxon>
    </lineage>
</organism>
<name>A0A8J3MPY4_9CHLR</name>
<reference evidence="2" key="1">
    <citation type="submission" date="2020-10" db="EMBL/GenBank/DDBJ databases">
        <title>Taxonomic study of unclassified bacteria belonging to the class Ktedonobacteria.</title>
        <authorList>
            <person name="Yabe S."/>
            <person name="Wang C.M."/>
            <person name="Zheng Y."/>
            <person name="Sakai Y."/>
            <person name="Cavaletti L."/>
            <person name="Monciardini P."/>
            <person name="Donadio S."/>
        </authorList>
    </citation>
    <scope>NUCLEOTIDE SEQUENCE</scope>
    <source>
        <strain evidence="2">SOSP1-1</strain>
    </source>
</reference>
<gene>
    <name evidence="2" type="ORF">KSX_03990</name>
</gene>
<dbReference type="AlphaFoldDB" id="A0A8J3MPY4"/>
<accession>A0A8J3MPY4</accession>
<dbReference type="Proteomes" id="UP000612362">
    <property type="component" value="Unassembled WGS sequence"/>
</dbReference>
<comment type="caution">
    <text evidence="2">The sequence shown here is derived from an EMBL/GenBank/DDBJ whole genome shotgun (WGS) entry which is preliminary data.</text>
</comment>
<protein>
    <submittedName>
        <fullName evidence="2">Uncharacterized protein</fullName>
    </submittedName>
</protein>
<dbReference type="EMBL" id="BNJF01000001">
    <property type="protein sequence ID" value="GHO42236.1"/>
    <property type="molecule type" value="Genomic_DNA"/>
</dbReference>
<evidence type="ECO:0000313" key="3">
    <source>
        <dbReference type="Proteomes" id="UP000612362"/>
    </source>
</evidence>